<evidence type="ECO:0000256" key="2">
    <source>
        <dbReference type="ARBA" id="ARBA00022840"/>
    </source>
</evidence>
<dbReference type="EMBL" id="LNZC01000031">
    <property type="protein sequence ID" value="KTD75899.1"/>
    <property type="molecule type" value="Genomic_DNA"/>
</dbReference>
<dbReference type="Proteomes" id="UP000054662">
    <property type="component" value="Unassembled WGS sequence"/>
</dbReference>
<dbReference type="GO" id="GO:0000027">
    <property type="term" value="P:ribosomal large subunit assembly"/>
    <property type="evidence" value="ECO:0007669"/>
    <property type="project" value="TreeGrafter"/>
</dbReference>
<dbReference type="GO" id="GO:0030687">
    <property type="term" value="C:preribosome, large subunit precursor"/>
    <property type="evidence" value="ECO:0007669"/>
    <property type="project" value="TreeGrafter"/>
</dbReference>
<name>A0A0W1A3H0_9GAMM</name>
<dbReference type="Gene3D" id="3.40.50.300">
    <property type="entry name" value="P-loop containing nucleotide triphosphate hydrolases"/>
    <property type="match status" value="1"/>
</dbReference>
<dbReference type="AlphaFoldDB" id="A0A0W1A3H0"/>
<organism evidence="4 5">
    <name type="scientific">Legionella worsleiensis</name>
    <dbReference type="NCBI Taxonomy" id="45076"/>
    <lineage>
        <taxon>Bacteria</taxon>
        <taxon>Pseudomonadati</taxon>
        <taxon>Pseudomonadota</taxon>
        <taxon>Gammaproteobacteria</taxon>
        <taxon>Legionellales</taxon>
        <taxon>Legionellaceae</taxon>
        <taxon>Legionella</taxon>
    </lineage>
</organism>
<proteinExistence type="predicted"/>
<keyword evidence="5" id="KW-1185">Reference proteome</keyword>
<protein>
    <submittedName>
        <fullName evidence="4">AAA domain (Dynein-related subfamily)</fullName>
    </submittedName>
</protein>
<dbReference type="InterPro" id="IPR003593">
    <property type="entry name" value="AAA+_ATPase"/>
</dbReference>
<feature type="domain" description="AAA+ ATPase" evidence="3">
    <location>
        <begin position="309"/>
        <end position="446"/>
    </location>
</feature>
<dbReference type="GO" id="GO:0016887">
    <property type="term" value="F:ATP hydrolysis activity"/>
    <property type="evidence" value="ECO:0007669"/>
    <property type="project" value="InterPro"/>
</dbReference>
<accession>A0A0W1A3H0</accession>
<keyword evidence="2" id="KW-0067">ATP-binding</keyword>
<evidence type="ECO:0000259" key="3">
    <source>
        <dbReference type="SMART" id="SM00382"/>
    </source>
</evidence>
<dbReference type="InterPro" id="IPR011704">
    <property type="entry name" value="ATPase_dyneun-rel_AAA"/>
</dbReference>
<gene>
    <name evidence="4" type="ORF">Lwor_2465</name>
</gene>
<dbReference type="PATRIC" id="fig|45076.6.peg.2711"/>
<dbReference type="STRING" id="45076.Lwor_2465"/>
<evidence type="ECO:0000313" key="4">
    <source>
        <dbReference type="EMBL" id="KTD75899.1"/>
    </source>
</evidence>
<dbReference type="Pfam" id="PF07728">
    <property type="entry name" value="AAA_5"/>
    <property type="match status" value="1"/>
</dbReference>
<dbReference type="GO" id="GO:0005524">
    <property type="term" value="F:ATP binding"/>
    <property type="evidence" value="ECO:0007669"/>
    <property type="project" value="UniProtKB-KW"/>
</dbReference>
<dbReference type="SUPFAM" id="SSF52540">
    <property type="entry name" value="P-loop containing nucleoside triphosphate hydrolases"/>
    <property type="match status" value="2"/>
</dbReference>
<dbReference type="OrthoDB" id="5648839at2"/>
<reference evidence="4 5" key="1">
    <citation type="submission" date="2015-11" db="EMBL/GenBank/DDBJ databases">
        <title>Genomic analysis of 38 Legionella species identifies large and diverse effector repertoires.</title>
        <authorList>
            <person name="Burstein D."/>
            <person name="Amaro F."/>
            <person name="Zusman T."/>
            <person name="Lifshitz Z."/>
            <person name="Cohen O."/>
            <person name="Gilbert J.A."/>
            <person name="Pupko T."/>
            <person name="Shuman H.A."/>
            <person name="Segal G."/>
        </authorList>
    </citation>
    <scope>NUCLEOTIDE SEQUENCE [LARGE SCALE GENOMIC DNA]</scope>
    <source>
        <strain evidence="4 5">ATCC 49508</strain>
    </source>
</reference>
<evidence type="ECO:0000313" key="5">
    <source>
        <dbReference type="Proteomes" id="UP000054662"/>
    </source>
</evidence>
<dbReference type="InterPro" id="IPR027417">
    <property type="entry name" value="P-loop_NTPase"/>
</dbReference>
<dbReference type="PANTHER" id="PTHR48103:SF2">
    <property type="entry name" value="MIDASIN"/>
    <property type="match status" value="1"/>
</dbReference>
<feature type="domain" description="AAA+ ATPase" evidence="3">
    <location>
        <begin position="39"/>
        <end position="161"/>
    </location>
</feature>
<dbReference type="RefSeq" id="WP_058494216.1">
    <property type="nucleotide sequence ID" value="NZ_CBCRUR010000020.1"/>
</dbReference>
<evidence type="ECO:0000256" key="1">
    <source>
        <dbReference type="ARBA" id="ARBA00022741"/>
    </source>
</evidence>
<keyword evidence="1" id="KW-0547">Nucleotide-binding</keyword>
<comment type="caution">
    <text evidence="4">The sequence shown here is derived from an EMBL/GenBank/DDBJ whole genome shotgun (WGS) entry which is preliminary data.</text>
</comment>
<sequence length="658" mass="73810">MKYLPAKITLTPFNALHSEQDAQAFHQQRLAAVAHRLSYAPFVFLTGLTGVGKTTFMRKQLAKLYSIHYGEEGIASWIKDTSDTLKIIFIDEANLELKQWSQFEGLFHQPRTLLFKGQLISLSDQHRVVFAGNPVSYGDDRSLASLFARHGNALVFEPLSLACIYQDILKPVFPEGIPEMQILALCQPILEVYQFLCEHSADEVLITPRELQMMALLLMHASQPPSMERAYALACTIASHALPTTYQSAFNQRFPKPSLKAERYEYLGRKFIITPSRQPAAELMSNILALRQARCLAANTQNEALCYGGLGGILFEGEPGVGKSKFVQKYLIAHGYTRKGADSTDSQDKIYYEIPVSMGLEQKKAALLQAFHSGAVVIIEEINSSPMMEQLLNGLLMGIGPNGERPQKPGFMVIGTQNPITMAGRRAQSTALARRMITLVMYDYPDEELQEILHATIGIQRQDALQMIHAWQKQTAYAKQHHLKPAPCLRDLLNLAKHKVKATRINSYAASSSSTAAHSLKGNEERSLMTEAQMLVQRHYPTWGLNHSNKQEQTGDALDPPYKERCQGLTDVSLKREILLIVTEQLIEAESEEQYYHILDALQTSGALAALSKESIYKTTFFDTQTNAIKALEDIKTTVLMNKEWTDKTPRVTRHILN</sequence>
<dbReference type="PANTHER" id="PTHR48103">
    <property type="entry name" value="MIDASIN-RELATED"/>
    <property type="match status" value="1"/>
</dbReference>
<dbReference type="SMART" id="SM00382">
    <property type="entry name" value="AAA"/>
    <property type="match status" value="2"/>
</dbReference>